<dbReference type="InterPro" id="IPR022435">
    <property type="entry name" value="Surface-anchored_actinobac"/>
</dbReference>
<dbReference type="NCBIfam" id="TIGR03769">
    <property type="entry name" value="P_ac_wall_RPT"/>
    <property type="match status" value="1"/>
</dbReference>
<reference evidence="5" key="2">
    <citation type="submission" date="2015-05" db="EMBL/GenBank/DDBJ databases">
        <title>Complete genome sequence of Corynebacterium uterequi DSM 45634, isolated from the uterus of a maiden mare.</title>
        <authorList>
            <person name="Ruckert C."/>
            <person name="Albersmeier A."/>
            <person name="Winkler A."/>
            <person name="Tauch A."/>
        </authorList>
    </citation>
    <scope>NUCLEOTIDE SEQUENCE [LARGE SCALE GENOMIC DNA]</scope>
    <source>
        <strain evidence="5">DSM 45634</strain>
    </source>
</reference>
<dbReference type="OrthoDB" id="4424311at2"/>
<evidence type="ECO:0000256" key="1">
    <source>
        <dbReference type="SAM" id="MobiDB-lite"/>
    </source>
</evidence>
<dbReference type="Proteomes" id="UP000035548">
    <property type="component" value="Chromosome"/>
</dbReference>
<dbReference type="NCBIfam" id="NF038134">
    <property type="entry name" value="choice_anch_M"/>
    <property type="match status" value="1"/>
</dbReference>
<reference evidence="4 5" key="1">
    <citation type="journal article" date="2015" name="Genome Announc.">
        <title>Virulence Factor Genes Detected in the Complete Genome Sequence of Corynebacterium uterequi DSM 45634, Isolated from the Uterus of a Maiden Mare.</title>
        <authorList>
            <person name="Ruckert C."/>
            <person name="Kriete M."/>
            <person name="Jaenicke S."/>
            <person name="Winkler A."/>
            <person name="Tauch A."/>
        </authorList>
    </citation>
    <scope>NUCLEOTIDE SEQUENCE [LARGE SCALE GENOMIC DNA]</scope>
    <source>
        <strain evidence="4 5">DSM 45634</strain>
    </source>
</reference>
<feature type="chain" id="PRO_5039123065" evidence="3">
    <location>
        <begin position="33"/>
        <end position="359"/>
    </location>
</feature>
<dbReference type="KEGG" id="cut:CUTER_10525"/>
<dbReference type="AlphaFoldDB" id="A0A0G3HFH9"/>
<keyword evidence="3" id="KW-0732">Signal</keyword>
<dbReference type="EMBL" id="CP011546">
    <property type="protein sequence ID" value="AKK12069.1"/>
    <property type="molecule type" value="Genomic_DNA"/>
</dbReference>
<dbReference type="RefSeq" id="WP_052844123.1">
    <property type="nucleotide sequence ID" value="NZ_CP011546.1"/>
</dbReference>
<feature type="compositionally biased region" description="Low complexity" evidence="1">
    <location>
        <begin position="232"/>
        <end position="304"/>
    </location>
</feature>
<organism evidence="4 5">
    <name type="scientific">Corynebacterium uterequi</name>
    <dbReference type="NCBI Taxonomy" id="1072256"/>
    <lineage>
        <taxon>Bacteria</taxon>
        <taxon>Bacillati</taxon>
        <taxon>Actinomycetota</taxon>
        <taxon>Actinomycetes</taxon>
        <taxon>Mycobacteriales</taxon>
        <taxon>Corynebacteriaceae</taxon>
        <taxon>Corynebacterium</taxon>
    </lineage>
</organism>
<keyword evidence="2" id="KW-1133">Transmembrane helix</keyword>
<accession>A0A0G3HFH9</accession>
<gene>
    <name evidence="4" type="ORF">CUTER_10525</name>
</gene>
<feature type="region of interest" description="Disordered" evidence="1">
    <location>
        <begin position="225"/>
        <end position="307"/>
    </location>
</feature>
<dbReference type="STRING" id="1072256.CUTER_10525"/>
<keyword evidence="2" id="KW-0472">Membrane</keyword>
<evidence type="ECO:0000313" key="5">
    <source>
        <dbReference type="Proteomes" id="UP000035548"/>
    </source>
</evidence>
<sequence>MTTLYPAFGATFRQRAAAVVATVVLCVAPAVANAQALVFDSGHIDAFNVTADPSGALYLDLKEDVTGSHVQRAPEEVVIAVGDHAYTTGTEQLPGIERATWYLPQTQASDLPWPGWDTNGVRAGGFEAIDITFVDVTGPGTIFLYVNDTFGGTAPVTADGALWLYPGSYIHQAAPAHVHANWGFDAPGTYQLTVVASGTNAAGAYVESNAATYTFVVGSGDAAPAPVEGEQAAGAPGAPAANAAAGAPNAPGAATAGAPKAPGAATSGAAKAPGAAAKSTAAAKAPGAAGTSSTRARGASSTSSEEVDDGWAWWTWVLLIGGIVLLAAGTAGLWWQVRNERAEEDDALGDAGSYPEVDA</sequence>
<protein>
    <submittedName>
        <fullName evidence="4">Actinobacterial surface-anchored protein domain</fullName>
    </submittedName>
</protein>
<evidence type="ECO:0000313" key="4">
    <source>
        <dbReference type="EMBL" id="AKK12069.1"/>
    </source>
</evidence>
<evidence type="ECO:0000256" key="2">
    <source>
        <dbReference type="SAM" id="Phobius"/>
    </source>
</evidence>
<evidence type="ECO:0000256" key="3">
    <source>
        <dbReference type="SAM" id="SignalP"/>
    </source>
</evidence>
<keyword evidence="5" id="KW-1185">Reference proteome</keyword>
<dbReference type="PATRIC" id="fig|1072256.5.peg.2070"/>
<feature type="transmembrane region" description="Helical" evidence="2">
    <location>
        <begin position="311"/>
        <end position="335"/>
    </location>
</feature>
<feature type="signal peptide" evidence="3">
    <location>
        <begin position="1"/>
        <end position="32"/>
    </location>
</feature>
<proteinExistence type="predicted"/>
<name>A0A0G3HFH9_9CORY</name>
<keyword evidence="2" id="KW-0812">Transmembrane</keyword>